<dbReference type="EMBL" id="JAACNO010000765">
    <property type="protein sequence ID" value="KAF4145029.1"/>
    <property type="molecule type" value="Genomic_DNA"/>
</dbReference>
<feature type="region of interest" description="Disordered" evidence="1">
    <location>
        <begin position="1"/>
        <end position="33"/>
    </location>
</feature>
<organism evidence="2 3">
    <name type="scientific">Phytophthora infestans</name>
    <name type="common">Potato late blight agent</name>
    <name type="synonym">Botrytis infestans</name>
    <dbReference type="NCBI Taxonomy" id="4787"/>
    <lineage>
        <taxon>Eukaryota</taxon>
        <taxon>Sar</taxon>
        <taxon>Stramenopiles</taxon>
        <taxon>Oomycota</taxon>
        <taxon>Peronosporomycetes</taxon>
        <taxon>Peronosporales</taxon>
        <taxon>Peronosporaceae</taxon>
        <taxon>Phytophthora</taxon>
    </lineage>
</organism>
<evidence type="ECO:0000313" key="3">
    <source>
        <dbReference type="Proteomes" id="UP000704712"/>
    </source>
</evidence>
<evidence type="ECO:0000256" key="1">
    <source>
        <dbReference type="SAM" id="MobiDB-lite"/>
    </source>
</evidence>
<comment type="caution">
    <text evidence="2">The sequence shown here is derived from an EMBL/GenBank/DDBJ whole genome shotgun (WGS) entry which is preliminary data.</text>
</comment>
<name>A0A8S9V1D6_PHYIN</name>
<reference evidence="2" key="1">
    <citation type="submission" date="2020-03" db="EMBL/GenBank/DDBJ databases">
        <title>Hybrid Assembly of Korean Phytophthora infestans isolates.</title>
        <authorList>
            <person name="Prokchorchik M."/>
            <person name="Lee Y."/>
            <person name="Seo J."/>
            <person name="Cho J.-H."/>
            <person name="Park Y.-E."/>
            <person name="Jang D.-C."/>
            <person name="Im J.-S."/>
            <person name="Choi J.-G."/>
            <person name="Park H.-J."/>
            <person name="Lee G.-B."/>
            <person name="Lee Y.-G."/>
            <person name="Hong S.-Y."/>
            <person name="Cho K."/>
            <person name="Sohn K.H."/>
        </authorList>
    </citation>
    <scope>NUCLEOTIDE SEQUENCE</scope>
    <source>
        <strain evidence="2">KR_2_A2</strain>
    </source>
</reference>
<sequence length="99" mass="11064">MERQNAELPAPQTHQRGRNGGLCHSSPSPQPPRLTVAMKEVAREWAAQGLKPSRIRTGILRRFNLDETSLPSLSKVQCFAHNYAANHLRNNDVLLALRA</sequence>
<accession>A0A8S9V1D6</accession>
<dbReference type="Proteomes" id="UP000704712">
    <property type="component" value="Unassembled WGS sequence"/>
</dbReference>
<protein>
    <submittedName>
        <fullName evidence="2">Uncharacterized protein</fullName>
    </submittedName>
</protein>
<dbReference type="AlphaFoldDB" id="A0A8S9V1D6"/>
<proteinExistence type="predicted"/>
<evidence type="ECO:0000313" key="2">
    <source>
        <dbReference type="EMBL" id="KAF4145029.1"/>
    </source>
</evidence>
<gene>
    <name evidence="2" type="ORF">GN958_ATG05736</name>
</gene>